<dbReference type="EMBL" id="CAXIEN010000417">
    <property type="protein sequence ID" value="CAL1297211.1"/>
    <property type="molecule type" value="Genomic_DNA"/>
</dbReference>
<proteinExistence type="predicted"/>
<name>A0AAV2BLS0_9ARAC</name>
<dbReference type="AlphaFoldDB" id="A0AAV2BLS0"/>
<keyword evidence="2" id="KW-1185">Reference proteome</keyword>
<sequence length="166" mass="20754">MEEELQEQNARRNRVEVLMAEVDQLSEHYQNKFELYDRIMTYCSELMEDLLLIDFEAIEISTYRRPIHEIRTSIEEWWSKIQVCYNNITRDAEWLQNNIDSIQPQLVELWWLMTEDVQRRLRFISDYFLNFFQLEVRFKELIETYSEKFKDDPHRIFEKYRQFSDW</sequence>
<accession>A0AAV2BLS0</accession>
<dbReference type="Proteomes" id="UP001497382">
    <property type="component" value="Unassembled WGS sequence"/>
</dbReference>
<organism evidence="1 2">
    <name type="scientific">Larinioides sclopetarius</name>
    <dbReference type="NCBI Taxonomy" id="280406"/>
    <lineage>
        <taxon>Eukaryota</taxon>
        <taxon>Metazoa</taxon>
        <taxon>Ecdysozoa</taxon>
        <taxon>Arthropoda</taxon>
        <taxon>Chelicerata</taxon>
        <taxon>Arachnida</taxon>
        <taxon>Araneae</taxon>
        <taxon>Araneomorphae</taxon>
        <taxon>Entelegynae</taxon>
        <taxon>Araneoidea</taxon>
        <taxon>Araneidae</taxon>
        <taxon>Larinioides</taxon>
    </lineage>
</organism>
<protein>
    <submittedName>
        <fullName evidence="1">Uncharacterized protein</fullName>
    </submittedName>
</protein>
<reference evidence="1 2" key="1">
    <citation type="submission" date="2024-04" db="EMBL/GenBank/DDBJ databases">
        <authorList>
            <person name="Rising A."/>
            <person name="Reimegard J."/>
            <person name="Sonavane S."/>
            <person name="Akerstrom W."/>
            <person name="Nylinder S."/>
            <person name="Hedman E."/>
            <person name="Kallberg Y."/>
        </authorList>
    </citation>
    <scope>NUCLEOTIDE SEQUENCE [LARGE SCALE GENOMIC DNA]</scope>
</reference>
<evidence type="ECO:0000313" key="2">
    <source>
        <dbReference type="Proteomes" id="UP001497382"/>
    </source>
</evidence>
<evidence type="ECO:0000313" key="1">
    <source>
        <dbReference type="EMBL" id="CAL1297211.1"/>
    </source>
</evidence>
<comment type="caution">
    <text evidence="1">The sequence shown here is derived from an EMBL/GenBank/DDBJ whole genome shotgun (WGS) entry which is preliminary data.</text>
</comment>
<gene>
    <name evidence="1" type="ORF">LARSCL_LOCUS20175</name>
</gene>